<evidence type="ECO:0000256" key="1">
    <source>
        <dbReference type="SAM" id="MobiDB-lite"/>
    </source>
</evidence>
<sequence>MFKWVAHIPELVVSDLLKDHVEAGQTSRTEQEGRYKQQLTDLKDRQKQHEQSLRPSLGHPHQQGILTELCNQETDRHNKYLAAVEAQTKALQNNAMEHARVFLEKPAAPTMSRKDRTRNVSTGHGFFDFHDDLTKIVTSRVLTRENCHYIHSEKNAPPTGDHVFSPISTIFELVRDIN</sequence>
<proteinExistence type="predicted"/>
<reference evidence="3" key="1">
    <citation type="journal article" date="2019" name="bioRxiv">
        <title>The Genome of the Zebra Mussel, Dreissena polymorpha: A Resource for Invasive Species Research.</title>
        <authorList>
            <person name="McCartney M.A."/>
            <person name="Auch B."/>
            <person name="Kono T."/>
            <person name="Mallez S."/>
            <person name="Zhang Y."/>
            <person name="Obille A."/>
            <person name="Becker A."/>
            <person name="Abrahante J.E."/>
            <person name="Garbe J."/>
            <person name="Badalamenti J.P."/>
            <person name="Herman A."/>
            <person name="Mangelson H."/>
            <person name="Liachko I."/>
            <person name="Sullivan S."/>
            <person name="Sone E.D."/>
            <person name="Koren S."/>
            <person name="Silverstein K.A.T."/>
            <person name="Beckman K.B."/>
            <person name="Gohl D.M."/>
        </authorList>
    </citation>
    <scope>NUCLEOTIDE SEQUENCE</scope>
    <source>
        <strain evidence="3">Duluth1</strain>
        <tissue evidence="3">Whole animal</tissue>
    </source>
</reference>
<accession>A0A9D4J2D3</accession>
<evidence type="ECO:0000313" key="3">
    <source>
        <dbReference type="EMBL" id="KAH3795800.1"/>
    </source>
</evidence>
<organism evidence="3 4">
    <name type="scientific">Dreissena polymorpha</name>
    <name type="common">Zebra mussel</name>
    <name type="synonym">Mytilus polymorpha</name>
    <dbReference type="NCBI Taxonomy" id="45954"/>
    <lineage>
        <taxon>Eukaryota</taxon>
        <taxon>Metazoa</taxon>
        <taxon>Spiralia</taxon>
        <taxon>Lophotrochozoa</taxon>
        <taxon>Mollusca</taxon>
        <taxon>Bivalvia</taxon>
        <taxon>Autobranchia</taxon>
        <taxon>Heteroconchia</taxon>
        <taxon>Euheterodonta</taxon>
        <taxon>Imparidentia</taxon>
        <taxon>Neoheterodontei</taxon>
        <taxon>Myida</taxon>
        <taxon>Dreissenoidea</taxon>
        <taxon>Dreissenidae</taxon>
        <taxon>Dreissena</taxon>
    </lineage>
</organism>
<evidence type="ECO:0000313" key="4">
    <source>
        <dbReference type="Proteomes" id="UP000828390"/>
    </source>
</evidence>
<comment type="caution">
    <text evidence="3">The sequence shown here is derived from an EMBL/GenBank/DDBJ whole genome shotgun (WGS) entry which is preliminary data.</text>
</comment>
<dbReference type="AlphaFoldDB" id="A0A9D4J2D3"/>
<dbReference type="Proteomes" id="UP000828390">
    <property type="component" value="Unassembled WGS sequence"/>
</dbReference>
<name>A0A9D4J2D3_DREPO</name>
<gene>
    <name evidence="3" type="ORF">DPMN_149361</name>
</gene>
<keyword evidence="4" id="KW-1185">Reference proteome</keyword>
<dbReference type="InterPro" id="IPR027914">
    <property type="entry name" value="DUF4456"/>
</dbReference>
<dbReference type="EMBL" id="JAIWYP010000007">
    <property type="protein sequence ID" value="KAH3795800.1"/>
    <property type="molecule type" value="Genomic_DNA"/>
</dbReference>
<feature type="compositionally biased region" description="Basic and acidic residues" evidence="1">
    <location>
        <begin position="42"/>
        <end position="52"/>
    </location>
</feature>
<evidence type="ECO:0000259" key="2">
    <source>
        <dbReference type="Pfam" id="PF14644"/>
    </source>
</evidence>
<feature type="region of interest" description="Disordered" evidence="1">
    <location>
        <begin position="42"/>
        <end position="62"/>
    </location>
</feature>
<reference evidence="3" key="2">
    <citation type="submission" date="2020-11" db="EMBL/GenBank/DDBJ databases">
        <authorList>
            <person name="McCartney M.A."/>
            <person name="Auch B."/>
            <person name="Kono T."/>
            <person name="Mallez S."/>
            <person name="Becker A."/>
            <person name="Gohl D.M."/>
            <person name="Silverstein K.A.T."/>
            <person name="Koren S."/>
            <person name="Bechman K.B."/>
            <person name="Herman A."/>
            <person name="Abrahante J.E."/>
            <person name="Garbe J."/>
        </authorList>
    </citation>
    <scope>NUCLEOTIDE SEQUENCE</scope>
    <source>
        <strain evidence="3">Duluth1</strain>
        <tissue evidence="3">Whole animal</tissue>
    </source>
</reference>
<dbReference type="Pfam" id="PF14644">
    <property type="entry name" value="DUF4456"/>
    <property type="match status" value="1"/>
</dbReference>
<feature type="domain" description="DUF4456" evidence="2">
    <location>
        <begin position="5"/>
        <end position="105"/>
    </location>
</feature>
<protein>
    <recommendedName>
        <fullName evidence="2">DUF4456 domain-containing protein</fullName>
    </recommendedName>
</protein>